<dbReference type="InterPro" id="IPR036412">
    <property type="entry name" value="HAD-like_sf"/>
</dbReference>
<dbReference type="PRINTS" id="PR00413">
    <property type="entry name" value="HADHALOGNASE"/>
</dbReference>
<dbReference type="PANTHER" id="PTHR43611:SF3">
    <property type="entry name" value="FLAVIN MONONUCLEOTIDE HYDROLASE 1, CHLOROPLATIC"/>
    <property type="match status" value="1"/>
</dbReference>
<dbReference type="SFLD" id="SFLDG01129">
    <property type="entry name" value="C1.5:_HAD__Beta-PGM__Phosphata"/>
    <property type="match status" value="1"/>
</dbReference>
<dbReference type="OrthoDB" id="5291436at2"/>
<dbReference type="Pfam" id="PF13419">
    <property type="entry name" value="HAD_2"/>
    <property type="match status" value="1"/>
</dbReference>
<dbReference type="HOGENOM" id="CLU_045011_9_4_7"/>
<dbReference type="InterPro" id="IPR023214">
    <property type="entry name" value="HAD_sf"/>
</dbReference>
<dbReference type="PANTHER" id="PTHR43611">
    <property type="entry name" value="ALPHA-D-GLUCOSE 1-PHOSPHATE PHOSPHATASE"/>
    <property type="match status" value="1"/>
</dbReference>
<organism evidence="1 2">
    <name type="scientific">Pseudobdellovibrio exovorus JSS</name>
    <dbReference type="NCBI Taxonomy" id="1184267"/>
    <lineage>
        <taxon>Bacteria</taxon>
        <taxon>Pseudomonadati</taxon>
        <taxon>Bdellovibrionota</taxon>
        <taxon>Bdellovibrionia</taxon>
        <taxon>Bdellovibrionales</taxon>
        <taxon>Pseudobdellovibrionaceae</taxon>
        <taxon>Pseudobdellovibrio</taxon>
    </lineage>
</organism>
<dbReference type="Proteomes" id="UP000012040">
    <property type="component" value="Chromosome"/>
</dbReference>
<dbReference type="InterPro" id="IPR041492">
    <property type="entry name" value="HAD_2"/>
</dbReference>
<dbReference type="STRING" id="1184267.A11Q_221"/>
<name>M4V8U7_9BACT</name>
<protein>
    <submittedName>
        <fullName evidence="1">Uncharacterized protein</fullName>
    </submittedName>
</protein>
<dbReference type="Gene3D" id="3.40.50.1000">
    <property type="entry name" value="HAD superfamily/HAD-like"/>
    <property type="match status" value="1"/>
</dbReference>
<evidence type="ECO:0000313" key="1">
    <source>
        <dbReference type="EMBL" id="AGH94441.1"/>
    </source>
</evidence>
<gene>
    <name evidence="1" type="ORF">A11Q_221</name>
</gene>
<dbReference type="RefSeq" id="WP_015468931.1">
    <property type="nucleotide sequence ID" value="NC_020813.1"/>
</dbReference>
<dbReference type="KEGG" id="bex:A11Q_221"/>
<evidence type="ECO:0000313" key="2">
    <source>
        <dbReference type="Proteomes" id="UP000012040"/>
    </source>
</evidence>
<dbReference type="AlphaFoldDB" id="M4V8U7"/>
<dbReference type="InterPro" id="IPR023198">
    <property type="entry name" value="PGP-like_dom2"/>
</dbReference>
<accession>M4V8U7</accession>
<dbReference type="EMBL" id="CP003537">
    <property type="protein sequence ID" value="AGH94441.1"/>
    <property type="molecule type" value="Genomic_DNA"/>
</dbReference>
<dbReference type="Gene3D" id="1.10.150.240">
    <property type="entry name" value="Putative phosphatase, domain 2"/>
    <property type="match status" value="1"/>
</dbReference>
<keyword evidence="2" id="KW-1185">Reference proteome</keyword>
<dbReference type="PATRIC" id="fig|1184267.3.peg.222"/>
<dbReference type="eggNOG" id="COG1011">
    <property type="taxonomic scope" value="Bacteria"/>
</dbReference>
<proteinExistence type="predicted"/>
<dbReference type="NCBIfam" id="TIGR01549">
    <property type="entry name" value="HAD-SF-IA-v1"/>
    <property type="match status" value="1"/>
</dbReference>
<sequence>MKFKFILSDLDGVIRHYPLERNSKIEKKYNLPEGSILKTAFEKENLNKAVCGKLSDEEWRQTIETALAKLCDSKTAKLAMEEWNDFSGIVDQEYLDFVRDKFTDVPVVILTNGTTRLKSDLTKLGIENYFFRIFNSADVGYCKPDKKIFEHILAELKCKPNEILFVDDSLSHVESAGTLGLKTHHYKSLSDFKSAFV</sequence>
<dbReference type="InterPro" id="IPR006439">
    <property type="entry name" value="HAD-SF_hydro_IA"/>
</dbReference>
<dbReference type="SFLD" id="SFLDS00003">
    <property type="entry name" value="Haloacid_Dehalogenase"/>
    <property type="match status" value="1"/>
</dbReference>
<reference evidence="1 2" key="1">
    <citation type="journal article" date="2013" name="ISME J.">
        <title>By their genes ye shall know them: genomic signatures of predatory bacteria.</title>
        <authorList>
            <person name="Pasternak Z."/>
            <person name="Pietrokovski S."/>
            <person name="Rotem O."/>
            <person name="Gophna U."/>
            <person name="Lurie-Weinberger M.N."/>
            <person name="Jurkevitch E."/>
        </authorList>
    </citation>
    <scope>NUCLEOTIDE SEQUENCE [LARGE SCALE GENOMIC DNA]</scope>
    <source>
        <strain evidence="1 2">JSS</strain>
    </source>
</reference>
<dbReference type="SUPFAM" id="SSF56784">
    <property type="entry name" value="HAD-like"/>
    <property type="match status" value="1"/>
</dbReference>
<dbReference type="NCBIfam" id="TIGR01509">
    <property type="entry name" value="HAD-SF-IA-v3"/>
    <property type="match status" value="1"/>
</dbReference>